<protein>
    <submittedName>
        <fullName evidence="4">N-acetyltransferase domain-containing protein</fullName>
    </submittedName>
</protein>
<sequence>MDGLVFGSGSAEDFKIAVDHMLNLEKWLVSYGDYNAYKKGLGDNHYEFLVCKDQKGDFVSCISITLLNDKTAFVDNFFTMPGYRGRGIGTKLFNMAVSDKVRDEYNVGLHSETLIDDILTVDSMVIKEPRKSFLSVWIQRKDTIAAVVYDCDKPIGYGVMRKSNGCKCYILGPFYLSDDKAFLCLLKRLLENIEEDVTLEIRVPSVNSGRLKELLEGTGQCKKVAKFITQFTKTLPNYQYSYVYGITDTNTPV</sequence>
<dbReference type="Gene3D" id="3.40.630.90">
    <property type="match status" value="1"/>
</dbReference>
<feature type="domain" description="N-acetyltransferase" evidence="1">
    <location>
        <begin position="34"/>
        <end position="103"/>
    </location>
</feature>
<dbReference type="InterPro" id="IPR000182">
    <property type="entry name" value="GNAT_dom"/>
</dbReference>
<evidence type="ECO:0000313" key="3">
    <source>
        <dbReference type="Proteomes" id="UP000046393"/>
    </source>
</evidence>
<organism evidence="3 4">
    <name type="scientific">Syphacia muris</name>
    <dbReference type="NCBI Taxonomy" id="451379"/>
    <lineage>
        <taxon>Eukaryota</taxon>
        <taxon>Metazoa</taxon>
        <taxon>Ecdysozoa</taxon>
        <taxon>Nematoda</taxon>
        <taxon>Chromadorea</taxon>
        <taxon>Rhabditida</taxon>
        <taxon>Spirurina</taxon>
        <taxon>Oxyuridomorpha</taxon>
        <taxon>Oxyuroidea</taxon>
        <taxon>Oxyuridae</taxon>
        <taxon>Syphacia</taxon>
    </lineage>
</organism>
<dbReference type="GO" id="GO:0016747">
    <property type="term" value="F:acyltransferase activity, transferring groups other than amino-acyl groups"/>
    <property type="evidence" value="ECO:0007669"/>
    <property type="project" value="InterPro"/>
</dbReference>
<dbReference type="Pfam" id="PF00583">
    <property type="entry name" value="Acetyltransf_1"/>
    <property type="match status" value="1"/>
</dbReference>
<dbReference type="CDD" id="cd04301">
    <property type="entry name" value="NAT_SF"/>
    <property type="match status" value="1"/>
</dbReference>
<dbReference type="PANTHER" id="PTHR47237:SF1">
    <property type="entry name" value="SLL0310 PROTEIN"/>
    <property type="match status" value="1"/>
</dbReference>
<proteinExistence type="predicted"/>
<dbReference type="Proteomes" id="UP000046393">
    <property type="component" value="Unplaced"/>
</dbReference>
<feature type="domain" description="YitH/HolE acetyltransferase (GNAT)" evidence="2">
    <location>
        <begin position="118"/>
        <end position="219"/>
    </location>
</feature>
<name>A0A0N5AP15_9BILA</name>
<dbReference type="InterPro" id="IPR016181">
    <property type="entry name" value="Acyl_CoA_acyltransferase"/>
</dbReference>
<evidence type="ECO:0000259" key="2">
    <source>
        <dbReference type="Pfam" id="PF18014"/>
    </source>
</evidence>
<evidence type="ECO:0000313" key="4">
    <source>
        <dbReference type="WBParaSite" id="SMUV_0000637601-mRNA-1"/>
    </source>
</evidence>
<accession>A0A0N5AP15</accession>
<dbReference type="STRING" id="451379.A0A0N5AP15"/>
<dbReference type="InterPro" id="IPR052729">
    <property type="entry name" value="Acyl/Acetyltrans_Enzymes"/>
</dbReference>
<keyword evidence="3" id="KW-1185">Reference proteome</keyword>
<reference evidence="4" key="1">
    <citation type="submission" date="2017-02" db="UniProtKB">
        <authorList>
            <consortium name="WormBaseParasite"/>
        </authorList>
    </citation>
    <scope>IDENTIFICATION</scope>
</reference>
<dbReference type="Gene3D" id="3.40.630.30">
    <property type="match status" value="1"/>
</dbReference>
<dbReference type="AlphaFoldDB" id="A0A0N5AP15"/>
<dbReference type="Pfam" id="PF18014">
    <property type="entry name" value="Acetyltransf_18"/>
    <property type="match status" value="1"/>
</dbReference>
<dbReference type="WBParaSite" id="SMUV_0000637601-mRNA-1">
    <property type="protein sequence ID" value="SMUV_0000637601-mRNA-1"/>
    <property type="gene ID" value="SMUV_0000637601"/>
</dbReference>
<evidence type="ECO:0000259" key="1">
    <source>
        <dbReference type="Pfam" id="PF00583"/>
    </source>
</evidence>
<dbReference type="InterPro" id="IPR041496">
    <property type="entry name" value="YitH/HolE_GNAT"/>
</dbReference>
<dbReference type="PANTHER" id="PTHR47237">
    <property type="entry name" value="SLL0310 PROTEIN"/>
    <property type="match status" value="1"/>
</dbReference>
<dbReference type="SUPFAM" id="SSF55729">
    <property type="entry name" value="Acyl-CoA N-acyltransferases (Nat)"/>
    <property type="match status" value="1"/>
</dbReference>